<keyword evidence="4" id="KW-0963">Cytoplasm</keyword>
<keyword evidence="12" id="KW-1185">Reference proteome</keyword>
<feature type="compositionally biased region" description="Basic residues" evidence="10">
    <location>
        <begin position="529"/>
        <end position="547"/>
    </location>
</feature>
<feature type="region of interest" description="Disordered" evidence="10">
    <location>
        <begin position="334"/>
        <end position="396"/>
    </location>
</feature>
<dbReference type="InParanoid" id="A0A316W736"/>
<evidence type="ECO:0000256" key="2">
    <source>
        <dbReference type="ARBA" id="ARBA00004604"/>
    </source>
</evidence>
<accession>A0A316W736</accession>
<dbReference type="RefSeq" id="XP_025372782.1">
    <property type="nucleotide sequence ID" value="XM_025512381.1"/>
</dbReference>
<keyword evidence="8" id="KW-0687">Ribonucleoprotein</keyword>
<dbReference type="PANTHER" id="PTHR12860">
    <property type="entry name" value="SIGNAL RECOGNITION PARTICLE 68 KDA PROTEIN"/>
    <property type="match status" value="1"/>
</dbReference>
<evidence type="ECO:0000313" key="12">
    <source>
        <dbReference type="Proteomes" id="UP000245783"/>
    </source>
</evidence>
<dbReference type="GO" id="GO:0005786">
    <property type="term" value="C:signal recognition particle, endoplasmic reticulum targeting"/>
    <property type="evidence" value="ECO:0007669"/>
    <property type="project" value="UniProtKB-KW"/>
</dbReference>
<sequence>MELDLTPAPGDQPTTPLAFPLLSLVNVARNEHGLRTHDFKTYRRFCTTKVHRLRSGLKITHADEAHAPKSDSAAQQGKSRPAKNAGKGRKKPRQQPKEARPNVFTKKSISLSKVVDSRPLQLLLFEAERSWAFVQDLRTDDDHSSRQLATHARRALSWLRDLEQLAGALASRIDVRGRGQVAAYIANQRGSLAFDREDYPAALRKLSVARKIYAALANAAVDSKMEALDNAWIDSSEAQIRFCAYSLELGEGTPDELADAAAPPEVCAEEAANFENLMSELTQLGSQQKPRAAFTLSWRGEAIPVRNPQLIDALARVSSAEILLDDAVNAQRDVEAAPANRSRKDGYKRERLTSAQRTAKKRASVAGAPNVNGAVTGSASGANASSSVSKSGGRTELDPYDQALGALSDAEALARSLVEDNAAALAKSHSARYQAVGADLRRAHEWLSFRLQSVRVRRNTHLIHEVVAKAAQRDKRASELLEKRLASGVVSRKKSRRSTTKSSERRAKKPAKPQRAGLQPKTPRTTPRTSKRRPAKSGTKRARRARLQAKEERARDINAAQQHRRQARVIPGVAKLLDGSEASLQTAAALNLVESHPDISSLVDAKIAWYRAEIFRVLASAFKLAERYDHALLLLSRASLSLRQARAADELVEDHGKEDAEVPPRLSEETFEKTNKLISEAQLVIRRELYFAQHGLVEKGSTSSQSGRRRAAASHLSLADSKTGQVVQDVASKHVTFEPTELDRAVQLDEATEAQLQRELRQALGGASKSSGAVAKRDDTSRGAQQQQRRERNEIASSPDKAALASAAQAESTGVPVSGTFDLADEQPEEDEDDHFEDADDEDVAVKEIKSADQKKGWLGGWFGGRK</sequence>
<evidence type="ECO:0000256" key="5">
    <source>
        <dbReference type="ARBA" id="ARBA00022884"/>
    </source>
</evidence>
<evidence type="ECO:0000256" key="8">
    <source>
        <dbReference type="ARBA" id="ARBA00023274"/>
    </source>
</evidence>
<dbReference type="OrthoDB" id="10255118at2759"/>
<dbReference type="Proteomes" id="UP000245783">
    <property type="component" value="Unassembled WGS sequence"/>
</dbReference>
<dbReference type="InterPro" id="IPR034652">
    <property type="entry name" value="SRP68-RBD"/>
</dbReference>
<feature type="region of interest" description="Disordered" evidence="10">
    <location>
        <begin position="487"/>
        <end position="563"/>
    </location>
</feature>
<name>A0A316W736_9BASI</name>
<feature type="compositionally biased region" description="Acidic residues" evidence="10">
    <location>
        <begin position="823"/>
        <end position="842"/>
    </location>
</feature>
<dbReference type="PANTHER" id="PTHR12860:SF0">
    <property type="entry name" value="SIGNAL RECOGNITION PARTICLE SUBUNIT SRP68"/>
    <property type="match status" value="1"/>
</dbReference>
<evidence type="ECO:0000256" key="3">
    <source>
        <dbReference type="ARBA" id="ARBA00009352"/>
    </source>
</evidence>
<dbReference type="GO" id="GO:0030942">
    <property type="term" value="F:endoplasmic reticulum signal peptide binding"/>
    <property type="evidence" value="ECO:0007669"/>
    <property type="project" value="InterPro"/>
</dbReference>
<feature type="region of interest" description="Disordered" evidence="10">
    <location>
        <begin position="762"/>
        <end position="842"/>
    </location>
</feature>
<protein>
    <recommendedName>
        <fullName evidence="9">Signal recognition particle subunit SRP68</fullName>
    </recommendedName>
</protein>
<evidence type="ECO:0000256" key="1">
    <source>
        <dbReference type="ARBA" id="ARBA00004496"/>
    </source>
</evidence>
<organism evidence="11 12">
    <name type="scientific">Ceraceosorus guamensis</name>
    <dbReference type="NCBI Taxonomy" id="1522189"/>
    <lineage>
        <taxon>Eukaryota</taxon>
        <taxon>Fungi</taxon>
        <taxon>Dikarya</taxon>
        <taxon>Basidiomycota</taxon>
        <taxon>Ustilaginomycotina</taxon>
        <taxon>Exobasidiomycetes</taxon>
        <taxon>Ceraceosorales</taxon>
        <taxon>Ceraceosoraceae</taxon>
        <taxon>Ceraceosorus</taxon>
    </lineage>
</organism>
<dbReference type="STRING" id="1522189.A0A316W736"/>
<gene>
    <name evidence="11" type="ORF">IE81DRAFT_308749</name>
</gene>
<dbReference type="EMBL" id="KZ819354">
    <property type="protein sequence ID" value="PWN45622.1"/>
    <property type="molecule type" value="Genomic_DNA"/>
</dbReference>
<dbReference type="GO" id="GO:0006614">
    <property type="term" value="P:SRP-dependent cotranslational protein targeting to membrane"/>
    <property type="evidence" value="ECO:0007669"/>
    <property type="project" value="InterPro"/>
</dbReference>
<feature type="compositionally biased region" description="Low complexity" evidence="10">
    <location>
        <begin position="371"/>
        <end position="392"/>
    </location>
</feature>
<dbReference type="InterPro" id="IPR038253">
    <property type="entry name" value="SRP68_N_sf"/>
</dbReference>
<feature type="region of interest" description="Disordered" evidence="10">
    <location>
        <begin position="59"/>
        <end position="104"/>
    </location>
</feature>
<evidence type="ECO:0000256" key="10">
    <source>
        <dbReference type="SAM" id="MobiDB-lite"/>
    </source>
</evidence>
<feature type="region of interest" description="Disordered" evidence="10">
    <location>
        <begin position="700"/>
        <end position="725"/>
    </location>
</feature>
<keyword evidence="5" id="KW-0694">RNA-binding</keyword>
<evidence type="ECO:0000256" key="7">
    <source>
        <dbReference type="ARBA" id="ARBA00023242"/>
    </source>
</evidence>
<keyword evidence="7" id="KW-0539">Nucleus</keyword>
<evidence type="ECO:0000313" key="11">
    <source>
        <dbReference type="EMBL" id="PWN45622.1"/>
    </source>
</evidence>
<evidence type="ECO:0000256" key="6">
    <source>
        <dbReference type="ARBA" id="ARBA00023135"/>
    </source>
</evidence>
<feature type="compositionally biased region" description="Basic and acidic residues" evidence="10">
    <location>
        <begin position="60"/>
        <end position="69"/>
    </location>
</feature>
<dbReference type="CDD" id="cd15481">
    <property type="entry name" value="SRP68-RBD"/>
    <property type="match status" value="1"/>
</dbReference>
<dbReference type="Gene3D" id="1.10.3450.40">
    <property type="entry name" value="Signal recognition particle, SRP68 subunit, RNA-binding domain"/>
    <property type="match status" value="1"/>
</dbReference>
<dbReference type="GO" id="GO:0008312">
    <property type="term" value="F:7S RNA binding"/>
    <property type="evidence" value="ECO:0007669"/>
    <property type="project" value="InterPro"/>
</dbReference>
<dbReference type="GeneID" id="37034251"/>
<evidence type="ECO:0000256" key="4">
    <source>
        <dbReference type="ARBA" id="ARBA00022490"/>
    </source>
</evidence>
<proteinExistence type="inferred from homology"/>
<dbReference type="Pfam" id="PF16969">
    <property type="entry name" value="SRP68"/>
    <property type="match status" value="1"/>
</dbReference>
<feature type="compositionally biased region" description="Basic and acidic residues" evidence="10">
    <location>
        <begin position="342"/>
        <end position="352"/>
    </location>
</feature>
<evidence type="ECO:0000256" key="9">
    <source>
        <dbReference type="ARBA" id="ARBA00029498"/>
    </source>
</evidence>
<keyword evidence="6" id="KW-0733">Signal recognition particle</keyword>
<dbReference type="AlphaFoldDB" id="A0A316W736"/>
<feature type="compositionally biased region" description="Low complexity" evidence="10">
    <location>
        <begin position="796"/>
        <end position="812"/>
    </location>
</feature>
<comment type="similarity">
    <text evidence="3">Belongs to the SRP68 family.</text>
</comment>
<dbReference type="GO" id="GO:0005047">
    <property type="term" value="F:signal recognition particle binding"/>
    <property type="evidence" value="ECO:0007669"/>
    <property type="project" value="InterPro"/>
</dbReference>
<dbReference type="GO" id="GO:0005730">
    <property type="term" value="C:nucleolus"/>
    <property type="evidence" value="ECO:0007669"/>
    <property type="project" value="UniProtKB-SubCell"/>
</dbReference>
<reference evidence="11 12" key="1">
    <citation type="journal article" date="2018" name="Mol. Biol. Evol.">
        <title>Broad Genomic Sampling Reveals a Smut Pathogenic Ancestry of the Fungal Clade Ustilaginomycotina.</title>
        <authorList>
            <person name="Kijpornyongpan T."/>
            <person name="Mondo S.J."/>
            <person name="Barry K."/>
            <person name="Sandor L."/>
            <person name="Lee J."/>
            <person name="Lipzen A."/>
            <person name="Pangilinan J."/>
            <person name="LaButti K."/>
            <person name="Hainaut M."/>
            <person name="Henrissat B."/>
            <person name="Grigoriev I.V."/>
            <person name="Spatafora J.W."/>
            <person name="Aime M.C."/>
        </authorList>
    </citation>
    <scope>NUCLEOTIDE SEQUENCE [LARGE SCALE GENOMIC DNA]</scope>
    <source>
        <strain evidence="11 12">MCA 4658</strain>
    </source>
</reference>
<comment type="subcellular location">
    <subcellularLocation>
        <location evidence="1">Cytoplasm</location>
    </subcellularLocation>
    <subcellularLocation>
        <location evidence="2">Nucleus</location>
        <location evidence="2">Nucleolus</location>
    </subcellularLocation>
</comment>
<dbReference type="InterPro" id="IPR026258">
    <property type="entry name" value="SRP68"/>
</dbReference>